<reference evidence="1 2" key="1">
    <citation type="submission" date="2019-11" db="EMBL/GenBank/DDBJ databases">
        <title>Whole genome sequence of Oryza granulata.</title>
        <authorList>
            <person name="Li W."/>
        </authorList>
    </citation>
    <scope>NUCLEOTIDE SEQUENCE [LARGE SCALE GENOMIC DNA]</scope>
    <source>
        <strain evidence="2">cv. Menghai</strain>
        <tissue evidence="1">Leaf</tissue>
    </source>
</reference>
<dbReference type="AlphaFoldDB" id="A0A6G1BII3"/>
<evidence type="ECO:0000313" key="1">
    <source>
        <dbReference type="EMBL" id="KAF0887868.1"/>
    </source>
</evidence>
<proteinExistence type="predicted"/>
<dbReference type="EMBL" id="SPHZ02000012">
    <property type="protein sequence ID" value="KAF0887868.1"/>
    <property type="molecule type" value="Genomic_DNA"/>
</dbReference>
<sequence length="183" mass="20566">MVDNFYVSNQEVDNIHWWLPSEILRDMGIVKNHAAEGHSLAIVEDLATRLTSVLVGSTMERAQHYPFPLHPPARSANSYGQRFHAPPPMEVWLFMRNGGKMVDMAPITPPMFAPVMWPPQLVLAAGTLPPSPAKWSGAKGMRAFLLQAKAYNNCTSMEAMGMTRLASVNLPHHVKHQQYWSRH</sequence>
<organism evidence="1 2">
    <name type="scientific">Oryza meyeriana var. granulata</name>
    <dbReference type="NCBI Taxonomy" id="110450"/>
    <lineage>
        <taxon>Eukaryota</taxon>
        <taxon>Viridiplantae</taxon>
        <taxon>Streptophyta</taxon>
        <taxon>Embryophyta</taxon>
        <taxon>Tracheophyta</taxon>
        <taxon>Spermatophyta</taxon>
        <taxon>Magnoliopsida</taxon>
        <taxon>Liliopsida</taxon>
        <taxon>Poales</taxon>
        <taxon>Poaceae</taxon>
        <taxon>BOP clade</taxon>
        <taxon>Oryzoideae</taxon>
        <taxon>Oryzeae</taxon>
        <taxon>Oryzinae</taxon>
        <taxon>Oryza</taxon>
        <taxon>Oryza meyeriana</taxon>
    </lineage>
</organism>
<dbReference type="OrthoDB" id="685265at2759"/>
<comment type="caution">
    <text evidence="1">The sequence shown here is derived from an EMBL/GenBank/DDBJ whole genome shotgun (WGS) entry which is preliminary data.</text>
</comment>
<protein>
    <submittedName>
        <fullName evidence="1">Uncharacterized protein</fullName>
    </submittedName>
</protein>
<accession>A0A6G1BII3</accession>
<keyword evidence="2" id="KW-1185">Reference proteome</keyword>
<evidence type="ECO:0000313" key="2">
    <source>
        <dbReference type="Proteomes" id="UP000479710"/>
    </source>
</evidence>
<gene>
    <name evidence="1" type="ORF">E2562_004072</name>
</gene>
<name>A0A6G1BII3_9ORYZ</name>
<dbReference type="Proteomes" id="UP000479710">
    <property type="component" value="Unassembled WGS sequence"/>
</dbReference>